<accession>A0A679IPP8</accession>
<proteinExistence type="predicted"/>
<dbReference type="EMBL" id="LR743504">
    <property type="protein sequence ID" value="CAA2100666.1"/>
    <property type="molecule type" value="Genomic_DNA"/>
</dbReference>
<dbReference type="Pfam" id="PF01042">
    <property type="entry name" value="Ribonuc_L-PSP"/>
    <property type="match status" value="1"/>
</dbReference>
<organism evidence="1">
    <name type="scientific">Methylobacterium bullatum</name>
    <dbReference type="NCBI Taxonomy" id="570505"/>
    <lineage>
        <taxon>Bacteria</taxon>
        <taxon>Pseudomonadati</taxon>
        <taxon>Pseudomonadota</taxon>
        <taxon>Alphaproteobacteria</taxon>
        <taxon>Hyphomicrobiales</taxon>
        <taxon>Methylobacteriaceae</taxon>
        <taxon>Methylobacterium</taxon>
    </lineage>
</organism>
<sequence length="130" mass="13820">MLRPINPPGPSIPGISQAMLVSEGRLLILSGHVPFDGAGEGVNGDLATQLDRVFRNMQATLHAAGADFSAVARLTIYVRDYDPSQLPIIRAVRDRWINAECPPASALIGVAALAFPDMLVEVDAMAFLPA</sequence>
<dbReference type="AlphaFoldDB" id="A0A679IPP8"/>
<dbReference type="GO" id="GO:0120241">
    <property type="term" value="F:2-iminobutanoate/2-iminopropanoate deaminase"/>
    <property type="evidence" value="ECO:0007669"/>
    <property type="project" value="UniProtKB-EC"/>
</dbReference>
<keyword evidence="1" id="KW-0378">Hydrolase</keyword>
<dbReference type="CDD" id="cd00448">
    <property type="entry name" value="YjgF_YER057c_UK114_family"/>
    <property type="match status" value="1"/>
</dbReference>
<dbReference type="GO" id="GO:0005829">
    <property type="term" value="C:cytosol"/>
    <property type="evidence" value="ECO:0007669"/>
    <property type="project" value="TreeGrafter"/>
</dbReference>
<dbReference type="Gene3D" id="3.30.1330.40">
    <property type="entry name" value="RutC-like"/>
    <property type="match status" value="1"/>
</dbReference>
<dbReference type="EC" id="3.5.99.10" evidence="1"/>
<gene>
    <name evidence="1" type="primary">yabJ_2</name>
    <name evidence="1" type="ORF">MBUL_00786</name>
</gene>
<reference evidence="1" key="1">
    <citation type="submission" date="2019-12" db="EMBL/GenBank/DDBJ databases">
        <authorList>
            <person name="Cremers G."/>
        </authorList>
    </citation>
    <scope>NUCLEOTIDE SEQUENCE</scope>
    <source>
        <strain evidence="1">Mbul1</strain>
    </source>
</reference>
<dbReference type="InterPro" id="IPR006175">
    <property type="entry name" value="YjgF/YER057c/UK114"/>
</dbReference>
<dbReference type="SUPFAM" id="SSF55298">
    <property type="entry name" value="YjgF-like"/>
    <property type="match status" value="1"/>
</dbReference>
<dbReference type="PANTHER" id="PTHR11803:SF39">
    <property type="entry name" value="2-IMINOBUTANOATE_2-IMINOPROPANOATE DEAMINASE"/>
    <property type="match status" value="1"/>
</dbReference>
<dbReference type="InterPro" id="IPR035959">
    <property type="entry name" value="RutC-like_sf"/>
</dbReference>
<evidence type="ECO:0000313" key="1">
    <source>
        <dbReference type="EMBL" id="CAA2100666.1"/>
    </source>
</evidence>
<name>A0A679IPP8_9HYPH</name>
<protein>
    <submittedName>
        <fullName evidence="1">2-iminobutanoate/2-iminopropanoate deaminase</fullName>
        <ecNumber evidence="1">3.5.99.10</ecNumber>
    </submittedName>
</protein>
<dbReference type="PANTHER" id="PTHR11803">
    <property type="entry name" value="2-IMINOBUTANOATE/2-IMINOPROPANOATE DEAMINASE RIDA"/>
    <property type="match status" value="1"/>
</dbReference>